<dbReference type="KEGG" id="hro:HELRODRAFT_183351"/>
<dbReference type="HOGENOM" id="CLU_1262766_0_0_1"/>
<organism evidence="3 4">
    <name type="scientific">Helobdella robusta</name>
    <name type="common">Californian leech</name>
    <dbReference type="NCBI Taxonomy" id="6412"/>
    <lineage>
        <taxon>Eukaryota</taxon>
        <taxon>Metazoa</taxon>
        <taxon>Spiralia</taxon>
        <taxon>Lophotrochozoa</taxon>
        <taxon>Annelida</taxon>
        <taxon>Clitellata</taxon>
        <taxon>Hirudinea</taxon>
        <taxon>Rhynchobdellida</taxon>
        <taxon>Glossiphoniidae</taxon>
        <taxon>Helobdella</taxon>
    </lineage>
</organism>
<proteinExistence type="predicted"/>
<keyword evidence="4" id="KW-1185">Reference proteome</keyword>
<evidence type="ECO:0000256" key="1">
    <source>
        <dbReference type="SAM" id="MobiDB-lite"/>
    </source>
</evidence>
<dbReference type="AlphaFoldDB" id="T1FJH9"/>
<dbReference type="InParanoid" id="T1FJH9"/>
<protein>
    <submittedName>
        <fullName evidence="2 3">Uncharacterized protein</fullName>
    </submittedName>
</protein>
<gene>
    <name evidence="3" type="primary">20208978</name>
    <name evidence="2" type="ORF">HELRODRAFT_183351</name>
</gene>
<dbReference type="CTD" id="20208978"/>
<dbReference type="GeneID" id="20208978"/>
<feature type="region of interest" description="Disordered" evidence="1">
    <location>
        <begin position="144"/>
        <end position="219"/>
    </location>
</feature>
<sequence length="219" mass="24721">MHHTLLVIEHRRGNTFEKKVRQTKTIPEIRSLHGTIGRLPSYEHGLVYHKCAFVTNFKICCDPLNNHQTANSLEILRRCGEEEKTNYSGSINDFMLLVGYFGGDKSNCGKADEMFTIGEYVTEEDRSFYEENIVKNWNSSSCVDISVSDDKNDGEDDREKSYPEVDPEVHPDRHPGSEQDVVGQDVGQNNSTVTTESEKPDENSGDDSQQPSQDNSQGQ</sequence>
<evidence type="ECO:0000313" key="4">
    <source>
        <dbReference type="Proteomes" id="UP000015101"/>
    </source>
</evidence>
<reference evidence="4" key="1">
    <citation type="submission" date="2012-12" db="EMBL/GenBank/DDBJ databases">
        <authorList>
            <person name="Hellsten U."/>
            <person name="Grimwood J."/>
            <person name="Chapman J.A."/>
            <person name="Shapiro H."/>
            <person name="Aerts A."/>
            <person name="Otillar R.P."/>
            <person name="Terry A.Y."/>
            <person name="Boore J.L."/>
            <person name="Simakov O."/>
            <person name="Marletaz F."/>
            <person name="Cho S.-J."/>
            <person name="Edsinger-Gonzales E."/>
            <person name="Havlak P."/>
            <person name="Kuo D.-H."/>
            <person name="Larsson T."/>
            <person name="Lv J."/>
            <person name="Arendt D."/>
            <person name="Savage R."/>
            <person name="Osoegawa K."/>
            <person name="de Jong P."/>
            <person name="Lindberg D.R."/>
            <person name="Seaver E.C."/>
            <person name="Weisblat D.A."/>
            <person name="Putnam N.H."/>
            <person name="Grigoriev I.V."/>
            <person name="Rokhsar D.S."/>
        </authorList>
    </citation>
    <scope>NUCLEOTIDE SEQUENCE</scope>
</reference>
<name>T1FJH9_HELRO</name>
<dbReference type="EnsemblMetazoa" id="HelroT183351">
    <property type="protein sequence ID" value="HelroP183351"/>
    <property type="gene ID" value="HelroG183351"/>
</dbReference>
<feature type="compositionally biased region" description="Basic and acidic residues" evidence="1">
    <location>
        <begin position="157"/>
        <end position="177"/>
    </location>
</feature>
<accession>T1FJH9</accession>
<feature type="compositionally biased region" description="Polar residues" evidence="1">
    <location>
        <begin position="186"/>
        <end position="195"/>
    </location>
</feature>
<evidence type="ECO:0000313" key="3">
    <source>
        <dbReference type="EnsemblMetazoa" id="HelroP183351"/>
    </source>
</evidence>
<dbReference type="EMBL" id="AMQM01008725">
    <property type="status" value="NOT_ANNOTATED_CDS"/>
    <property type="molecule type" value="Genomic_DNA"/>
</dbReference>
<dbReference type="EMBL" id="KB095836">
    <property type="protein sequence ID" value="ESO11246.1"/>
    <property type="molecule type" value="Genomic_DNA"/>
</dbReference>
<dbReference type="Proteomes" id="UP000015101">
    <property type="component" value="Unassembled WGS sequence"/>
</dbReference>
<evidence type="ECO:0000313" key="2">
    <source>
        <dbReference type="EMBL" id="ESO11246.1"/>
    </source>
</evidence>
<reference evidence="3" key="3">
    <citation type="submission" date="2015-06" db="UniProtKB">
        <authorList>
            <consortium name="EnsemblMetazoa"/>
        </authorList>
    </citation>
    <scope>IDENTIFICATION</scope>
</reference>
<reference evidence="2 4" key="2">
    <citation type="journal article" date="2013" name="Nature">
        <title>Insights into bilaterian evolution from three spiralian genomes.</title>
        <authorList>
            <person name="Simakov O."/>
            <person name="Marletaz F."/>
            <person name="Cho S.J."/>
            <person name="Edsinger-Gonzales E."/>
            <person name="Havlak P."/>
            <person name="Hellsten U."/>
            <person name="Kuo D.H."/>
            <person name="Larsson T."/>
            <person name="Lv J."/>
            <person name="Arendt D."/>
            <person name="Savage R."/>
            <person name="Osoegawa K."/>
            <person name="de Jong P."/>
            <person name="Grimwood J."/>
            <person name="Chapman J.A."/>
            <person name="Shapiro H."/>
            <person name="Aerts A."/>
            <person name="Otillar R.P."/>
            <person name="Terry A.Y."/>
            <person name="Boore J.L."/>
            <person name="Grigoriev I.V."/>
            <person name="Lindberg D.R."/>
            <person name="Seaver E.C."/>
            <person name="Weisblat D.A."/>
            <person name="Putnam N.H."/>
            <person name="Rokhsar D.S."/>
        </authorList>
    </citation>
    <scope>NUCLEOTIDE SEQUENCE</scope>
</reference>
<dbReference type="RefSeq" id="XP_009010627.1">
    <property type="nucleotide sequence ID" value="XM_009012379.1"/>
</dbReference>
<feature type="compositionally biased region" description="Low complexity" evidence="1">
    <location>
        <begin position="206"/>
        <end position="219"/>
    </location>
</feature>
<dbReference type="EMBL" id="AMQM01008724">
    <property type="status" value="NOT_ANNOTATED_CDS"/>
    <property type="molecule type" value="Genomic_DNA"/>
</dbReference>